<organism evidence="2 4">
    <name type="scientific">Pseudomonas grimontii</name>
    <dbReference type="NCBI Taxonomy" id="129847"/>
    <lineage>
        <taxon>Bacteria</taxon>
        <taxon>Pseudomonadati</taxon>
        <taxon>Pseudomonadota</taxon>
        <taxon>Gammaproteobacteria</taxon>
        <taxon>Pseudomonadales</taxon>
        <taxon>Pseudomonadaceae</taxon>
        <taxon>Pseudomonas</taxon>
    </lineage>
</organism>
<dbReference type="Proteomes" id="UP000317267">
    <property type="component" value="Unassembled WGS sequence"/>
</dbReference>
<evidence type="ECO:0000313" key="4">
    <source>
        <dbReference type="Proteomes" id="UP000317267"/>
    </source>
</evidence>
<evidence type="ECO:0000313" key="3">
    <source>
        <dbReference type="Proteomes" id="UP000198740"/>
    </source>
</evidence>
<dbReference type="EMBL" id="FNKM01000002">
    <property type="protein sequence ID" value="SDR33565.1"/>
    <property type="molecule type" value="Genomic_DNA"/>
</dbReference>
<accession>A0A1H1I765</accession>
<reference evidence="2 4" key="2">
    <citation type="submission" date="2019-06" db="EMBL/GenBank/DDBJ databases">
        <title>Pseudomonas bimorpha sp. nov. isolated from bovine raw milk and skim milk concentrate.</title>
        <authorList>
            <person name="Hofmann K."/>
            <person name="Huptas C."/>
            <person name="Doll E."/>
            <person name="Scherer S."/>
            <person name="Wenning M."/>
        </authorList>
    </citation>
    <scope>NUCLEOTIDE SEQUENCE [LARGE SCALE GENOMIC DNA]</scope>
    <source>
        <strain evidence="2 4">DSM 17515</strain>
    </source>
</reference>
<gene>
    <name evidence="2" type="ORF">FIV39_12575</name>
    <name evidence="1" type="ORF">SAMN04490186_5266</name>
</gene>
<dbReference type="RefSeq" id="WP_090406627.1">
    <property type="nucleotide sequence ID" value="NZ_FNKM01000002.1"/>
</dbReference>
<dbReference type="AlphaFoldDB" id="A0A1H1I765"/>
<reference evidence="1 3" key="1">
    <citation type="submission" date="2016-10" db="EMBL/GenBank/DDBJ databases">
        <authorList>
            <person name="Varghese N."/>
            <person name="Submissions S."/>
        </authorList>
    </citation>
    <scope>NUCLEOTIDE SEQUENCE [LARGE SCALE GENOMIC DNA]</scope>
    <source>
        <strain evidence="1 3">BS2976</strain>
    </source>
</reference>
<name>A0A1H1I765_9PSED</name>
<sequence length="135" mass="14849">MNTITMTEINELARQTGNTSMAVLTDLIERGYQLVEEPPAPRGNPLTSSKDALAQWKASKQKVRDELYKADPLVRQLTDLDTAYNSSAQQAKQSIVQRDAFGNITGTTKSVLTGATQKEQAELMAAIRAMYNQGE</sequence>
<protein>
    <submittedName>
        <fullName evidence="2">Uncharacterized protein</fullName>
    </submittedName>
</protein>
<dbReference type="EMBL" id="VFES01000006">
    <property type="protein sequence ID" value="TWR66713.1"/>
    <property type="molecule type" value="Genomic_DNA"/>
</dbReference>
<dbReference type="OrthoDB" id="6953491at2"/>
<evidence type="ECO:0000313" key="2">
    <source>
        <dbReference type="EMBL" id="TWR66713.1"/>
    </source>
</evidence>
<dbReference type="Proteomes" id="UP000198740">
    <property type="component" value="Unassembled WGS sequence"/>
</dbReference>
<comment type="caution">
    <text evidence="2">The sequence shown here is derived from an EMBL/GenBank/DDBJ whole genome shotgun (WGS) entry which is preliminary data.</text>
</comment>
<keyword evidence="3" id="KW-1185">Reference proteome</keyword>
<proteinExistence type="predicted"/>
<evidence type="ECO:0000313" key="1">
    <source>
        <dbReference type="EMBL" id="SDR33565.1"/>
    </source>
</evidence>